<gene>
    <name evidence="3" type="ORF">CDD80_6137</name>
</gene>
<organism evidence="3 4">
    <name type="scientific">Ophiocordyceps camponoti-rufipedis</name>
    <dbReference type="NCBI Taxonomy" id="2004952"/>
    <lineage>
        <taxon>Eukaryota</taxon>
        <taxon>Fungi</taxon>
        <taxon>Dikarya</taxon>
        <taxon>Ascomycota</taxon>
        <taxon>Pezizomycotina</taxon>
        <taxon>Sordariomycetes</taxon>
        <taxon>Hypocreomycetidae</taxon>
        <taxon>Hypocreales</taxon>
        <taxon>Ophiocordycipitaceae</taxon>
        <taxon>Ophiocordyceps</taxon>
    </lineage>
</organism>
<sequence length="290" mass="29239">MVRISVLNAVVFATFALSAPAPQATGSGDLQIGGLTVTEQQVKDLQNAGKPAAATRLQELATASKDTPEQNAAFQEQAQGLVGLLQSSNNGNKGPFGGALNGTKPGNIPGIARREQADKRDNGPFGDLNSGQAPFDGALNGTELGDLPKINPKDDKKDSNDQGSFGGGNDNQGPSDGGFDGTQPENLPGISRRDVTDGKISKGPFGGGGGGNGDRKPFDGAFNGTKPANFPGLARRQDKTGLQGLLEGAAGGQGPFGGAKGGKSPLDGAGAGLNGTKLPDILSGLARRQQ</sequence>
<evidence type="ECO:0000313" key="3">
    <source>
        <dbReference type="EMBL" id="PHH78847.1"/>
    </source>
</evidence>
<feature type="chain" id="PRO_5012474149" evidence="2">
    <location>
        <begin position="19"/>
        <end position="290"/>
    </location>
</feature>
<dbReference type="AlphaFoldDB" id="A0A2C5ZCW4"/>
<dbReference type="Proteomes" id="UP000226431">
    <property type="component" value="Unassembled WGS sequence"/>
</dbReference>
<proteinExistence type="predicted"/>
<feature type="compositionally biased region" description="Basic and acidic residues" evidence="1">
    <location>
        <begin position="112"/>
        <end position="122"/>
    </location>
</feature>
<feature type="compositionally biased region" description="Gly residues" evidence="1">
    <location>
        <begin position="164"/>
        <end position="180"/>
    </location>
</feature>
<feature type="compositionally biased region" description="Basic and acidic residues" evidence="1">
    <location>
        <begin position="191"/>
        <end position="200"/>
    </location>
</feature>
<protein>
    <submittedName>
        <fullName evidence="3">Uncharacterized protein</fullName>
    </submittedName>
</protein>
<evidence type="ECO:0000313" key="4">
    <source>
        <dbReference type="Proteomes" id="UP000226431"/>
    </source>
</evidence>
<evidence type="ECO:0000256" key="1">
    <source>
        <dbReference type="SAM" id="MobiDB-lite"/>
    </source>
</evidence>
<comment type="caution">
    <text evidence="3">The sequence shown here is derived from an EMBL/GenBank/DDBJ whole genome shotgun (WGS) entry which is preliminary data.</text>
</comment>
<accession>A0A2C5ZCW4</accession>
<name>A0A2C5ZCW4_9HYPO</name>
<feature type="compositionally biased region" description="Basic and acidic residues" evidence="1">
    <location>
        <begin position="151"/>
        <end position="160"/>
    </location>
</feature>
<dbReference type="EMBL" id="NJES01000065">
    <property type="protein sequence ID" value="PHH78847.1"/>
    <property type="molecule type" value="Genomic_DNA"/>
</dbReference>
<reference evidence="3 4" key="1">
    <citation type="submission" date="2017-06" db="EMBL/GenBank/DDBJ databases">
        <title>Ant-infecting Ophiocordyceps genomes reveal a high diversity of potential behavioral manipulation genes and a possible major role for enterotoxins.</title>
        <authorList>
            <person name="De Bekker C."/>
            <person name="Evans H.C."/>
            <person name="Brachmann A."/>
            <person name="Hughes D.P."/>
        </authorList>
    </citation>
    <scope>NUCLEOTIDE SEQUENCE [LARGE SCALE GENOMIC DNA]</scope>
    <source>
        <strain evidence="3 4">Map16</strain>
    </source>
</reference>
<keyword evidence="4" id="KW-1185">Reference proteome</keyword>
<feature type="compositionally biased region" description="Gly residues" evidence="1">
    <location>
        <begin position="249"/>
        <end position="261"/>
    </location>
</feature>
<feature type="region of interest" description="Disordered" evidence="1">
    <location>
        <begin position="85"/>
        <end position="290"/>
    </location>
</feature>
<evidence type="ECO:0000256" key="2">
    <source>
        <dbReference type="SAM" id="SignalP"/>
    </source>
</evidence>
<feature type="signal peptide" evidence="2">
    <location>
        <begin position="1"/>
        <end position="18"/>
    </location>
</feature>
<keyword evidence="2" id="KW-0732">Signal</keyword>
<dbReference type="OrthoDB" id="4926647at2759"/>